<comment type="caution">
    <text evidence="11">The sequence shown here is derived from an EMBL/GenBank/DDBJ whole genome shotgun (WGS) entry which is preliminary data.</text>
</comment>
<dbReference type="NCBIfam" id="TIGR01068">
    <property type="entry name" value="thioredoxin"/>
    <property type="match status" value="1"/>
</dbReference>
<dbReference type="Proteomes" id="UP000231198">
    <property type="component" value="Unassembled WGS sequence"/>
</dbReference>
<dbReference type="EMBL" id="PEZG01000008">
    <property type="protein sequence ID" value="PIS16082.1"/>
    <property type="molecule type" value="Genomic_DNA"/>
</dbReference>
<keyword evidence="3" id="KW-0249">Electron transport</keyword>
<comment type="similarity">
    <text evidence="1 7">Belongs to the thioredoxin family.</text>
</comment>
<evidence type="ECO:0000256" key="3">
    <source>
        <dbReference type="ARBA" id="ARBA00022982"/>
    </source>
</evidence>
<feature type="domain" description="Thioredoxin" evidence="10">
    <location>
        <begin position="1"/>
        <end position="104"/>
    </location>
</feature>
<dbReference type="PRINTS" id="PR00421">
    <property type="entry name" value="THIOREDOXIN"/>
</dbReference>
<evidence type="ECO:0000256" key="5">
    <source>
        <dbReference type="ARBA" id="ARBA00023284"/>
    </source>
</evidence>
<organism evidence="11 12">
    <name type="scientific">Candidatus Roizmanbacteria bacterium CG09_land_8_20_14_0_10_41_9</name>
    <dbReference type="NCBI Taxonomy" id="1974850"/>
    <lineage>
        <taxon>Bacteria</taxon>
        <taxon>Candidatus Roizmaniibacteriota</taxon>
    </lineage>
</organism>
<keyword evidence="5 9" id="KW-0676">Redox-active center</keyword>
<dbReference type="PIRSF" id="PIRSF000077">
    <property type="entry name" value="Thioredoxin"/>
    <property type="match status" value="1"/>
</dbReference>
<keyword evidence="4 9" id="KW-1015">Disulfide bond</keyword>
<dbReference type="GO" id="GO:0015035">
    <property type="term" value="F:protein-disulfide reductase activity"/>
    <property type="evidence" value="ECO:0007669"/>
    <property type="project" value="UniProtKB-UniRule"/>
</dbReference>
<dbReference type="PANTHER" id="PTHR45663">
    <property type="entry name" value="GEO12009P1"/>
    <property type="match status" value="1"/>
</dbReference>
<evidence type="ECO:0000256" key="2">
    <source>
        <dbReference type="ARBA" id="ARBA00022448"/>
    </source>
</evidence>
<evidence type="ECO:0000313" key="11">
    <source>
        <dbReference type="EMBL" id="PIS16082.1"/>
    </source>
</evidence>
<gene>
    <name evidence="11" type="primary">trxA</name>
    <name evidence="11" type="ORF">COT62_00265</name>
</gene>
<evidence type="ECO:0000256" key="7">
    <source>
        <dbReference type="PIRNR" id="PIRNR000077"/>
    </source>
</evidence>
<dbReference type="PROSITE" id="PS00194">
    <property type="entry name" value="THIOREDOXIN_1"/>
    <property type="match status" value="1"/>
</dbReference>
<evidence type="ECO:0000256" key="9">
    <source>
        <dbReference type="PIRSR" id="PIRSR000077-4"/>
    </source>
</evidence>
<feature type="site" description="Contributes to redox potential value" evidence="8">
    <location>
        <position position="32"/>
    </location>
</feature>
<dbReference type="InterPro" id="IPR013766">
    <property type="entry name" value="Thioredoxin_domain"/>
</dbReference>
<name>A0A2H0WTT3_9BACT</name>
<evidence type="ECO:0000313" key="12">
    <source>
        <dbReference type="Proteomes" id="UP000231198"/>
    </source>
</evidence>
<dbReference type="PANTHER" id="PTHR45663:SF11">
    <property type="entry name" value="GEO12009P1"/>
    <property type="match status" value="1"/>
</dbReference>
<dbReference type="InterPro" id="IPR005746">
    <property type="entry name" value="Thioredoxin"/>
</dbReference>
<sequence length="104" mass="11383">MPVLHVDKNSFQKEVLGSKGVVLVDFFASWCGPCKAMEPVLDELAGEVTNVNIAKINVEENPELASQFSVFSIPTFVIFKNGIAVSQFLARTKQEIKAELQKAG</sequence>
<evidence type="ECO:0000259" key="10">
    <source>
        <dbReference type="PROSITE" id="PS51352"/>
    </source>
</evidence>
<feature type="active site" description="Nucleophile" evidence="8">
    <location>
        <position position="34"/>
    </location>
</feature>
<protein>
    <recommendedName>
        <fullName evidence="6 7">Thioredoxin</fullName>
    </recommendedName>
</protein>
<keyword evidence="2" id="KW-0813">Transport</keyword>
<feature type="site" description="Contributes to redox potential value" evidence="8">
    <location>
        <position position="33"/>
    </location>
</feature>
<evidence type="ECO:0000256" key="1">
    <source>
        <dbReference type="ARBA" id="ARBA00008987"/>
    </source>
</evidence>
<dbReference type="InterPro" id="IPR036249">
    <property type="entry name" value="Thioredoxin-like_sf"/>
</dbReference>
<evidence type="ECO:0000256" key="6">
    <source>
        <dbReference type="NCBIfam" id="TIGR01068"/>
    </source>
</evidence>
<feature type="active site" description="Nucleophile" evidence="8">
    <location>
        <position position="31"/>
    </location>
</feature>
<dbReference type="Gene3D" id="3.40.30.10">
    <property type="entry name" value="Glutaredoxin"/>
    <property type="match status" value="1"/>
</dbReference>
<dbReference type="CDD" id="cd02947">
    <property type="entry name" value="TRX_family"/>
    <property type="match status" value="1"/>
</dbReference>
<dbReference type="Pfam" id="PF00085">
    <property type="entry name" value="Thioredoxin"/>
    <property type="match status" value="1"/>
</dbReference>
<dbReference type="FunFam" id="3.40.30.10:FF:000001">
    <property type="entry name" value="Thioredoxin"/>
    <property type="match status" value="1"/>
</dbReference>
<feature type="site" description="Deprotonates C-terminal active site Cys" evidence="8">
    <location>
        <position position="25"/>
    </location>
</feature>
<dbReference type="InterPro" id="IPR017937">
    <property type="entry name" value="Thioredoxin_CS"/>
</dbReference>
<reference evidence="12" key="1">
    <citation type="submission" date="2017-09" db="EMBL/GenBank/DDBJ databases">
        <title>Depth-based differentiation of microbial function through sediment-hosted aquifers and enrichment of novel symbionts in the deep terrestrial subsurface.</title>
        <authorList>
            <person name="Probst A.J."/>
            <person name="Ladd B."/>
            <person name="Jarett J.K."/>
            <person name="Geller-Mcgrath D.E."/>
            <person name="Sieber C.M.K."/>
            <person name="Emerson J.B."/>
            <person name="Anantharaman K."/>
            <person name="Thomas B.C."/>
            <person name="Malmstrom R."/>
            <person name="Stieglmeier M."/>
            <person name="Klingl A."/>
            <person name="Woyke T."/>
            <person name="Ryan C.M."/>
            <person name="Banfield J.F."/>
        </authorList>
    </citation>
    <scope>NUCLEOTIDE SEQUENCE [LARGE SCALE GENOMIC DNA]</scope>
</reference>
<proteinExistence type="inferred from homology"/>
<evidence type="ECO:0000256" key="4">
    <source>
        <dbReference type="ARBA" id="ARBA00023157"/>
    </source>
</evidence>
<dbReference type="SUPFAM" id="SSF52833">
    <property type="entry name" value="Thioredoxin-like"/>
    <property type="match status" value="1"/>
</dbReference>
<accession>A0A2H0WTT3</accession>
<evidence type="ECO:0000256" key="8">
    <source>
        <dbReference type="PIRSR" id="PIRSR000077-1"/>
    </source>
</evidence>
<dbReference type="GO" id="GO:0005737">
    <property type="term" value="C:cytoplasm"/>
    <property type="evidence" value="ECO:0007669"/>
    <property type="project" value="TreeGrafter"/>
</dbReference>
<dbReference type="AlphaFoldDB" id="A0A2H0WTT3"/>
<dbReference type="PROSITE" id="PS51352">
    <property type="entry name" value="THIOREDOXIN_2"/>
    <property type="match status" value="1"/>
</dbReference>
<feature type="disulfide bond" description="Redox-active" evidence="9">
    <location>
        <begin position="31"/>
        <end position="34"/>
    </location>
</feature>